<dbReference type="EMBL" id="BGPR01000074">
    <property type="protein sequence ID" value="GBL90824.1"/>
    <property type="molecule type" value="Genomic_DNA"/>
</dbReference>
<protein>
    <recommendedName>
        <fullName evidence="1">Tc1-like transposase DDE domain-containing protein</fullName>
    </recommendedName>
</protein>
<sequence>MKAANYLNITADQLQPYMAFVFPTGNEFFQYDNAPCHKARIVLEWFVEHTDEFHLMSCPPNLPDLYPIEDIWDVMERSSELKNHDVQISRLCVTAVRHLVQPVSSHVPKTCGIYAQASCSCSEGQRRHH</sequence>
<evidence type="ECO:0000259" key="1">
    <source>
        <dbReference type="Pfam" id="PF13358"/>
    </source>
</evidence>
<name>A0A4Y2BI45_ARAVE</name>
<dbReference type="Pfam" id="PF13358">
    <property type="entry name" value="DDE_3"/>
    <property type="match status" value="1"/>
</dbReference>
<evidence type="ECO:0000313" key="3">
    <source>
        <dbReference type="Proteomes" id="UP000499080"/>
    </source>
</evidence>
<dbReference type="OrthoDB" id="6437317at2759"/>
<reference evidence="2 3" key="1">
    <citation type="journal article" date="2019" name="Sci. Rep.">
        <title>Orb-weaving spider Araneus ventricosus genome elucidates the spidroin gene catalogue.</title>
        <authorList>
            <person name="Kono N."/>
            <person name="Nakamura H."/>
            <person name="Ohtoshi R."/>
            <person name="Moran D.A.P."/>
            <person name="Shinohara A."/>
            <person name="Yoshida Y."/>
            <person name="Fujiwara M."/>
            <person name="Mori M."/>
            <person name="Tomita M."/>
            <person name="Arakawa K."/>
        </authorList>
    </citation>
    <scope>NUCLEOTIDE SEQUENCE [LARGE SCALE GENOMIC DNA]</scope>
</reference>
<dbReference type="Proteomes" id="UP000499080">
    <property type="component" value="Unassembled WGS sequence"/>
</dbReference>
<accession>A0A4Y2BI45</accession>
<dbReference type="GO" id="GO:0003676">
    <property type="term" value="F:nucleic acid binding"/>
    <property type="evidence" value="ECO:0007669"/>
    <property type="project" value="InterPro"/>
</dbReference>
<dbReference type="InterPro" id="IPR038717">
    <property type="entry name" value="Tc1-like_DDE_dom"/>
</dbReference>
<comment type="caution">
    <text evidence="2">The sequence shown here is derived from an EMBL/GenBank/DDBJ whole genome shotgun (WGS) entry which is preliminary data.</text>
</comment>
<proteinExistence type="predicted"/>
<gene>
    <name evidence="2" type="ORF">AVEN_215556_1</name>
</gene>
<evidence type="ECO:0000313" key="2">
    <source>
        <dbReference type="EMBL" id="GBL90824.1"/>
    </source>
</evidence>
<dbReference type="AlphaFoldDB" id="A0A4Y2BI45"/>
<keyword evidence="3" id="KW-1185">Reference proteome</keyword>
<organism evidence="2 3">
    <name type="scientific">Araneus ventricosus</name>
    <name type="common">Orbweaver spider</name>
    <name type="synonym">Epeira ventricosa</name>
    <dbReference type="NCBI Taxonomy" id="182803"/>
    <lineage>
        <taxon>Eukaryota</taxon>
        <taxon>Metazoa</taxon>
        <taxon>Ecdysozoa</taxon>
        <taxon>Arthropoda</taxon>
        <taxon>Chelicerata</taxon>
        <taxon>Arachnida</taxon>
        <taxon>Araneae</taxon>
        <taxon>Araneomorphae</taxon>
        <taxon>Entelegynae</taxon>
        <taxon>Araneoidea</taxon>
        <taxon>Araneidae</taxon>
        <taxon>Araneus</taxon>
    </lineage>
</organism>
<dbReference type="Gene3D" id="3.30.420.10">
    <property type="entry name" value="Ribonuclease H-like superfamily/Ribonuclease H"/>
    <property type="match status" value="1"/>
</dbReference>
<feature type="domain" description="Tc1-like transposase DDE" evidence="1">
    <location>
        <begin position="30"/>
        <end position="79"/>
    </location>
</feature>
<dbReference type="InterPro" id="IPR036397">
    <property type="entry name" value="RNaseH_sf"/>
</dbReference>